<dbReference type="Pfam" id="PF07498">
    <property type="entry name" value="Rho_N"/>
    <property type="match status" value="1"/>
</dbReference>
<feature type="region of interest" description="Disordered" evidence="1">
    <location>
        <begin position="1"/>
        <end position="46"/>
    </location>
</feature>
<evidence type="ECO:0000256" key="1">
    <source>
        <dbReference type="SAM" id="MobiDB-lite"/>
    </source>
</evidence>
<dbReference type="Gene3D" id="1.10.720.10">
    <property type="match status" value="1"/>
</dbReference>
<sequence>MPNASIKDDVMYDELRDQGDSKEKAASISNAAASRGRSRIGRRGGRSGPYDTWTVLELRERARELGLTGYSSLSKSDLIFELRNH</sequence>
<dbReference type="EMBL" id="JANDBD010000002">
    <property type="protein sequence ID" value="MCP9271870.1"/>
    <property type="molecule type" value="Genomic_DNA"/>
</dbReference>
<dbReference type="SUPFAM" id="SSF68912">
    <property type="entry name" value="Rho N-terminal domain-like"/>
    <property type="match status" value="1"/>
</dbReference>
<evidence type="ECO:0000313" key="3">
    <source>
        <dbReference type="EMBL" id="MCP9271870.1"/>
    </source>
</evidence>
<dbReference type="InterPro" id="IPR055642">
    <property type="entry name" value="DUF7218"/>
</dbReference>
<feature type="compositionally biased region" description="Low complexity" evidence="1">
    <location>
        <begin position="26"/>
        <end position="35"/>
    </location>
</feature>
<keyword evidence="4" id="KW-1185">Reference proteome</keyword>
<proteinExistence type="predicted"/>
<dbReference type="InterPro" id="IPR036269">
    <property type="entry name" value="Rho_N_sf"/>
</dbReference>
<dbReference type="InterPro" id="IPR011112">
    <property type="entry name" value="Rho-like_N"/>
</dbReference>
<feature type="domain" description="Rho termination factor-like N-terminal" evidence="2">
    <location>
        <begin position="54"/>
        <end position="82"/>
    </location>
</feature>
<accession>A0ABT1LY87</accession>
<dbReference type="Pfam" id="PF23855">
    <property type="entry name" value="DUF7218"/>
    <property type="match status" value="1"/>
</dbReference>
<comment type="caution">
    <text evidence="3">The sequence shown here is derived from an EMBL/GenBank/DDBJ whole genome shotgun (WGS) entry which is preliminary data.</text>
</comment>
<feature type="compositionally biased region" description="Basic and acidic residues" evidence="1">
    <location>
        <begin position="1"/>
        <end position="25"/>
    </location>
</feature>
<reference evidence="3 4" key="1">
    <citation type="submission" date="2022-06" db="EMBL/GenBank/DDBJ databases">
        <title>Mycolicibacterium sp. CAU 1645 isolated from seawater.</title>
        <authorList>
            <person name="Kim W."/>
        </authorList>
    </citation>
    <scope>NUCLEOTIDE SEQUENCE [LARGE SCALE GENOMIC DNA]</scope>
    <source>
        <strain evidence="3 4">CAU 1645</strain>
    </source>
</reference>
<dbReference type="Proteomes" id="UP001651690">
    <property type="component" value="Unassembled WGS sequence"/>
</dbReference>
<name>A0ABT1LY87_9MYCO</name>
<dbReference type="RefSeq" id="WP_255058972.1">
    <property type="nucleotide sequence ID" value="NZ_JANDBD010000002.1"/>
</dbReference>
<gene>
    <name evidence="3" type="ORF">NM203_06700</name>
</gene>
<evidence type="ECO:0000313" key="4">
    <source>
        <dbReference type="Proteomes" id="UP001651690"/>
    </source>
</evidence>
<feature type="compositionally biased region" description="Basic residues" evidence="1">
    <location>
        <begin position="36"/>
        <end position="45"/>
    </location>
</feature>
<organism evidence="3 4">
    <name type="scientific">Mycolicibacterium arenosum</name>
    <dbReference type="NCBI Taxonomy" id="2952157"/>
    <lineage>
        <taxon>Bacteria</taxon>
        <taxon>Bacillati</taxon>
        <taxon>Actinomycetota</taxon>
        <taxon>Actinomycetes</taxon>
        <taxon>Mycobacteriales</taxon>
        <taxon>Mycobacteriaceae</taxon>
        <taxon>Mycolicibacterium</taxon>
    </lineage>
</organism>
<protein>
    <submittedName>
        <fullName evidence="3">Rho termination factor N-terminal domain-containing protein</fullName>
    </submittedName>
</protein>
<evidence type="ECO:0000259" key="2">
    <source>
        <dbReference type="Pfam" id="PF07498"/>
    </source>
</evidence>